<dbReference type="EMBL" id="JBHSDU010000003">
    <property type="protein sequence ID" value="MFC4310869.1"/>
    <property type="molecule type" value="Genomic_DNA"/>
</dbReference>
<organism evidence="2 3">
    <name type="scientific">Steroidobacter flavus</name>
    <dbReference type="NCBI Taxonomy" id="1842136"/>
    <lineage>
        <taxon>Bacteria</taxon>
        <taxon>Pseudomonadati</taxon>
        <taxon>Pseudomonadota</taxon>
        <taxon>Gammaproteobacteria</taxon>
        <taxon>Steroidobacterales</taxon>
        <taxon>Steroidobacteraceae</taxon>
        <taxon>Steroidobacter</taxon>
    </lineage>
</organism>
<keyword evidence="3" id="KW-1185">Reference proteome</keyword>
<gene>
    <name evidence="2" type="ORF">ACFPN2_17370</name>
</gene>
<name>A0ABV8SX12_9GAMM</name>
<dbReference type="Proteomes" id="UP001595904">
    <property type="component" value="Unassembled WGS sequence"/>
</dbReference>
<feature type="chain" id="PRO_5045062452" description="DUF2059 domain-containing protein" evidence="1">
    <location>
        <begin position="23"/>
        <end position="169"/>
    </location>
</feature>
<evidence type="ECO:0000313" key="3">
    <source>
        <dbReference type="Proteomes" id="UP001595904"/>
    </source>
</evidence>
<feature type="signal peptide" evidence="1">
    <location>
        <begin position="1"/>
        <end position="22"/>
    </location>
</feature>
<keyword evidence="1" id="KW-0732">Signal</keyword>
<sequence length="169" mass="18314">MRIGRIVGLALFLLFSASISFADETQDAAQSMVTTLGLGTNLGSLGLQAAKRMTTYAIIVRQLGEAKAEALVKEELGRVQPKYQKQWNDNLALSYAEFFEPAEMQSIASERQTSQHFAKFINKQPEVGQSMQGRSKDLLIAFVVDGMKGALTKVANEAQQGASGGSQKP</sequence>
<reference evidence="3" key="1">
    <citation type="journal article" date="2019" name="Int. J. Syst. Evol. Microbiol.">
        <title>The Global Catalogue of Microorganisms (GCM) 10K type strain sequencing project: providing services to taxonomists for standard genome sequencing and annotation.</title>
        <authorList>
            <consortium name="The Broad Institute Genomics Platform"/>
            <consortium name="The Broad Institute Genome Sequencing Center for Infectious Disease"/>
            <person name="Wu L."/>
            <person name="Ma J."/>
        </authorList>
    </citation>
    <scope>NUCLEOTIDE SEQUENCE [LARGE SCALE GENOMIC DNA]</scope>
    <source>
        <strain evidence="3">CGMCC 1.10759</strain>
    </source>
</reference>
<evidence type="ECO:0000313" key="2">
    <source>
        <dbReference type="EMBL" id="MFC4310869.1"/>
    </source>
</evidence>
<accession>A0ABV8SX12</accession>
<dbReference type="RefSeq" id="WP_380598728.1">
    <property type="nucleotide sequence ID" value="NZ_JBHSDU010000003.1"/>
</dbReference>
<evidence type="ECO:0008006" key="4">
    <source>
        <dbReference type="Google" id="ProtNLM"/>
    </source>
</evidence>
<proteinExistence type="predicted"/>
<evidence type="ECO:0000256" key="1">
    <source>
        <dbReference type="SAM" id="SignalP"/>
    </source>
</evidence>
<comment type="caution">
    <text evidence="2">The sequence shown here is derived from an EMBL/GenBank/DDBJ whole genome shotgun (WGS) entry which is preliminary data.</text>
</comment>
<protein>
    <recommendedName>
        <fullName evidence="4">DUF2059 domain-containing protein</fullName>
    </recommendedName>
</protein>